<dbReference type="InterPro" id="IPR025799">
    <property type="entry name" value="Arg_MeTrfase"/>
</dbReference>
<dbReference type="PANTHER" id="PTHR11006:SF4">
    <property type="entry name" value="PROTEIN ARGININE N-METHYLTRANSFERASE 7"/>
    <property type="match status" value="1"/>
</dbReference>
<evidence type="ECO:0000256" key="3">
    <source>
        <dbReference type="ARBA" id="ARBA00022691"/>
    </source>
</evidence>
<evidence type="ECO:0000256" key="1">
    <source>
        <dbReference type="ARBA" id="ARBA00022603"/>
    </source>
</evidence>
<dbReference type="PROSITE" id="PS51678">
    <property type="entry name" value="SAM_MT_PRMT"/>
    <property type="match status" value="2"/>
</dbReference>
<reference evidence="10" key="2">
    <citation type="journal article" date="2018" name="BMC Genomics">
        <title>A manually annotated Actinidia chinensis var. chinensis (kiwifruit) genome highlights the challenges associated with draft genomes and gene prediction in plants.</title>
        <authorList>
            <person name="Pilkington S.M."/>
            <person name="Crowhurst R."/>
            <person name="Hilario E."/>
            <person name="Nardozza S."/>
            <person name="Fraser L."/>
            <person name="Peng Y."/>
            <person name="Gunaseelan K."/>
            <person name="Simpson R."/>
            <person name="Tahir J."/>
            <person name="Deroles S.C."/>
            <person name="Templeton K."/>
            <person name="Luo Z."/>
            <person name="Davy M."/>
            <person name="Cheng C."/>
            <person name="McNeilage M."/>
            <person name="Scaglione D."/>
            <person name="Liu Y."/>
            <person name="Zhang Q."/>
            <person name="Datson P."/>
            <person name="De Silva N."/>
            <person name="Gardiner S.E."/>
            <person name="Bassett H."/>
            <person name="Chagne D."/>
            <person name="McCallum J."/>
            <person name="Dzierzon H."/>
            <person name="Deng C."/>
            <person name="Wang Y.Y."/>
            <person name="Barron L."/>
            <person name="Manako K."/>
            <person name="Bowen J."/>
            <person name="Foster T.M."/>
            <person name="Erridge Z.A."/>
            <person name="Tiffin H."/>
            <person name="Waite C.N."/>
            <person name="Davies K.M."/>
            <person name="Grierson E.P."/>
            <person name="Laing W.A."/>
            <person name="Kirk R."/>
            <person name="Chen X."/>
            <person name="Wood M."/>
            <person name="Montefiori M."/>
            <person name="Brummell D.A."/>
            <person name="Schwinn K.E."/>
            <person name="Catanach A."/>
            <person name="Fullerton C."/>
            <person name="Li D."/>
            <person name="Meiyalaghan S."/>
            <person name="Nieuwenhuizen N."/>
            <person name="Read N."/>
            <person name="Prakash R."/>
            <person name="Hunter D."/>
            <person name="Zhang H."/>
            <person name="McKenzie M."/>
            <person name="Knabel M."/>
            <person name="Harris A."/>
            <person name="Allan A.C."/>
            <person name="Gleave A."/>
            <person name="Chen A."/>
            <person name="Janssen B.J."/>
            <person name="Plunkett B."/>
            <person name="Ampomah-Dwamena C."/>
            <person name="Voogd C."/>
            <person name="Leif D."/>
            <person name="Lafferty D."/>
            <person name="Souleyre E.J.F."/>
            <person name="Varkonyi-Gasic E."/>
            <person name="Gambi F."/>
            <person name="Hanley J."/>
            <person name="Yao J.L."/>
            <person name="Cheung J."/>
            <person name="David K.M."/>
            <person name="Warren B."/>
            <person name="Marsh K."/>
            <person name="Snowden K.C."/>
            <person name="Lin-Wang K."/>
            <person name="Brian L."/>
            <person name="Martinez-Sanchez M."/>
            <person name="Wang M."/>
            <person name="Ileperuma N."/>
            <person name="Macnee N."/>
            <person name="Campin R."/>
            <person name="McAtee P."/>
            <person name="Drummond R.S.M."/>
            <person name="Espley R.V."/>
            <person name="Ireland H.S."/>
            <person name="Wu R."/>
            <person name="Atkinson R.G."/>
            <person name="Karunairetnam S."/>
            <person name="Bulley S."/>
            <person name="Chunkath S."/>
            <person name="Hanley Z."/>
            <person name="Storey R."/>
            <person name="Thrimawithana A.H."/>
            <person name="Thomson S."/>
            <person name="David C."/>
            <person name="Testolin R."/>
            <person name="Huang H."/>
            <person name="Hellens R.P."/>
            <person name="Schaffer R.J."/>
        </authorList>
    </citation>
    <scope>NUCLEOTIDE SEQUENCE [LARGE SCALE GENOMIC DNA]</scope>
    <source>
        <strain evidence="10">cv. Red5</strain>
    </source>
</reference>
<dbReference type="Proteomes" id="UP000241394">
    <property type="component" value="Chromosome LG18"/>
</dbReference>
<dbReference type="Gene3D" id="2.70.160.11">
    <property type="entry name" value="Hnrnp arginine n-methyltransferase1"/>
    <property type="match status" value="2"/>
</dbReference>
<name>A0A2R6Q807_ACTCC</name>
<evidence type="ECO:0000256" key="6">
    <source>
        <dbReference type="PIRNR" id="PIRNR036946"/>
    </source>
</evidence>
<dbReference type="Pfam" id="PF22528">
    <property type="entry name" value="PRMT_C"/>
    <property type="match status" value="2"/>
</dbReference>
<comment type="similarity">
    <text evidence="6">Belongs to the class I-like SAM-binding methyltransferase superfamily. Protein arginine N-methyltransferase family. PRMT7 subfamily.</text>
</comment>
<evidence type="ECO:0000313" key="10">
    <source>
        <dbReference type="Proteomes" id="UP000241394"/>
    </source>
</evidence>
<comment type="caution">
    <text evidence="9">The sequence shown here is derived from an EMBL/GenBank/DDBJ whole genome shotgun (WGS) entry which is preliminary data.</text>
</comment>
<comment type="function">
    <text evidence="5 6">Arginine methyltransferase that can both catalyze the formation of omega-N monomethylarginine (MMA) and symmetrical dimethylarginine (sDMA).</text>
</comment>
<keyword evidence="2 7" id="KW-0808">Transferase</keyword>
<proteinExistence type="inferred from homology"/>
<dbReference type="GO" id="GO:0032259">
    <property type="term" value="P:methylation"/>
    <property type="evidence" value="ECO:0007669"/>
    <property type="project" value="UniProtKB-KW"/>
</dbReference>
<organism evidence="9 10">
    <name type="scientific">Actinidia chinensis var. chinensis</name>
    <name type="common">Chinese soft-hair kiwi</name>
    <dbReference type="NCBI Taxonomy" id="1590841"/>
    <lineage>
        <taxon>Eukaryota</taxon>
        <taxon>Viridiplantae</taxon>
        <taxon>Streptophyta</taxon>
        <taxon>Embryophyta</taxon>
        <taxon>Tracheophyta</taxon>
        <taxon>Spermatophyta</taxon>
        <taxon>Magnoliopsida</taxon>
        <taxon>eudicotyledons</taxon>
        <taxon>Gunneridae</taxon>
        <taxon>Pentapetalae</taxon>
        <taxon>asterids</taxon>
        <taxon>Ericales</taxon>
        <taxon>Actinidiaceae</taxon>
        <taxon>Actinidia</taxon>
    </lineage>
</organism>
<evidence type="ECO:0000256" key="4">
    <source>
        <dbReference type="ARBA" id="ARBA00022737"/>
    </source>
</evidence>
<feature type="domain" description="Protein arginine N-methyltransferase" evidence="8">
    <location>
        <begin position="636"/>
        <end position="742"/>
    </location>
</feature>
<dbReference type="STRING" id="1590841.A0A2R6Q807"/>
<dbReference type="FunFam" id="2.70.160.11:FF:000017">
    <property type="entry name" value="Protein arginine N-methyltransferase 1.6"/>
    <property type="match status" value="1"/>
</dbReference>
<dbReference type="PIRSF" id="PIRSF036946">
    <property type="entry name" value="Arg_N-mtase"/>
    <property type="match status" value="1"/>
</dbReference>
<accession>A0A2R6Q807</accession>
<dbReference type="GO" id="GO:0016274">
    <property type="term" value="F:protein-arginine N-methyltransferase activity"/>
    <property type="evidence" value="ECO:0007669"/>
    <property type="project" value="InterPro"/>
</dbReference>
<dbReference type="FunFam" id="3.40.50.150:FF:000167">
    <property type="entry name" value="Protein arginine N-methyltransferase"/>
    <property type="match status" value="1"/>
</dbReference>
<evidence type="ECO:0000256" key="2">
    <source>
        <dbReference type="ARBA" id="ARBA00022679"/>
    </source>
</evidence>
<feature type="domain" description="Protein arginine N-methyltransferase" evidence="8">
    <location>
        <begin position="280"/>
        <end position="407"/>
    </location>
</feature>
<dbReference type="InterPro" id="IPR014644">
    <property type="entry name" value="MeTrfase_PRMT7"/>
</dbReference>
<keyword evidence="4" id="KW-0677">Repeat</keyword>
<dbReference type="OMA" id="CHHDEYS"/>
<dbReference type="EMBL" id="NKQK01000018">
    <property type="protein sequence ID" value="PSS04053.1"/>
    <property type="molecule type" value="Genomic_DNA"/>
</dbReference>
<dbReference type="Gramene" id="PSS04053">
    <property type="protein sequence ID" value="PSS04053"/>
    <property type="gene ID" value="CEY00_Acc19892"/>
</dbReference>
<evidence type="ECO:0000256" key="5">
    <source>
        <dbReference type="ARBA" id="ARBA00054608"/>
    </source>
</evidence>
<gene>
    <name evidence="9" type="ORF">CEY00_Acc19892</name>
</gene>
<evidence type="ECO:0000259" key="8">
    <source>
        <dbReference type="Pfam" id="PF22528"/>
    </source>
</evidence>
<dbReference type="InParanoid" id="A0A2R6Q807"/>
<dbReference type="InterPro" id="IPR029063">
    <property type="entry name" value="SAM-dependent_MTases_sf"/>
</dbReference>
<evidence type="ECO:0000256" key="7">
    <source>
        <dbReference type="PROSITE-ProRule" id="PRU01015"/>
    </source>
</evidence>
<dbReference type="FunFam" id="3.40.50.150:FF:000070">
    <property type="entry name" value="Protein arginine N-methyltransferase 7"/>
    <property type="match status" value="1"/>
</dbReference>
<dbReference type="GO" id="GO:0042054">
    <property type="term" value="F:histone methyltransferase activity"/>
    <property type="evidence" value="ECO:0007669"/>
    <property type="project" value="TreeGrafter"/>
</dbReference>
<dbReference type="PANTHER" id="PTHR11006">
    <property type="entry name" value="PROTEIN ARGININE N-METHYLTRANSFERASE"/>
    <property type="match status" value="1"/>
</dbReference>
<sequence length="744" mass="83640">MRSFIHKTLKPSPFLLSTITTATLTPLSISQLHPNHVRSMSSGRIFQLKLDPLTGKSEWVVIEEEDEAHDAPPQQPLLAATSYLDMLNDSRRNRAFREAIDKTITKPCHVLDIGAGTGLLSMMAARAMDSAMSTACSSSEGAVTACESYLPMVKLMRKVLRLNGMERKVRVINKRSDELEVGVDITSRADILVSEILDSELLGEGLIPTLQHAHDKLLVENPQTVPYRATTYGQLVESKYLWKLHDLFDVEAKASDDIRLVPTKKETILCVKAQQFAMHCDAIKDEIKLLSEPFKIFEFDFWKRPESRGETKLHIKATNDGTVHAVVSWWILQLDCEGTIYYSTGPKWISFPFNMELQRTLPSSGDWCDHWKQCVYFIPGKGLPISKDEELHLHATHNDTSISYEFETQARGTEIDQYEIARDDQLILPPERVAIYGDSNWRWSVLKAVKKAVQGKVSSLCLVVDDSVFLTIAIAHLSKTSHVIALFPGLREKGAKYLQAVAVANGFSMDQIEVLGKRKDKLTMHDTHQKKVELLVGEPYYYGNDSMLPWQNLRFWKERTALDPVLASDALIMPCKGILKACAMSLPDLWRSRRCLSQIEGFDHSAVNATLGACGDLPEPQESPCLPYFIWQCGENKRLSEVFTVMEFDFSKPISQCFGKAQVEFTEARICHGFALWIDWVIDVDNSIVLSTGPDQRHWKQGVKLLAEPVTVGTHGSSLGNTSAEIETSFNPSSGELNIKYVFT</sequence>
<protein>
    <recommendedName>
        <fullName evidence="6">Protein arginine N-methyltransferase</fullName>
        <ecNumber evidence="6">2.1.1.-</ecNumber>
    </recommendedName>
</protein>
<dbReference type="InterPro" id="IPR055135">
    <property type="entry name" value="PRMT_dom"/>
</dbReference>
<dbReference type="Gene3D" id="3.40.50.150">
    <property type="entry name" value="Vaccinia Virus protein VP39"/>
    <property type="match status" value="2"/>
</dbReference>
<dbReference type="AlphaFoldDB" id="A0A2R6Q807"/>
<dbReference type="EC" id="2.1.1.-" evidence="6"/>
<dbReference type="SUPFAM" id="SSF53335">
    <property type="entry name" value="S-adenosyl-L-methionine-dependent methyltransferases"/>
    <property type="match status" value="2"/>
</dbReference>
<keyword evidence="10" id="KW-1185">Reference proteome</keyword>
<evidence type="ECO:0000313" key="9">
    <source>
        <dbReference type="EMBL" id="PSS04053.1"/>
    </source>
</evidence>
<keyword evidence="1 7" id="KW-0489">Methyltransferase</keyword>
<keyword evidence="3 7" id="KW-0949">S-adenosyl-L-methionine</keyword>
<dbReference type="FunCoup" id="A0A2R6Q807">
    <property type="interactions" value="4665"/>
</dbReference>
<dbReference type="FunFam" id="2.70.160.11:FF:000013">
    <property type="entry name" value="Protein arginine N-methyltransferase 1.6"/>
    <property type="match status" value="1"/>
</dbReference>
<dbReference type="OrthoDB" id="412876at2759"/>
<reference evidence="9 10" key="1">
    <citation type="submission" date="2017-07" db="EMBL/GenBank/DDBJ databases">
        <title>An improved, manually edited Actinidia chinensis var. chinensis (kiwifruit) genome highlights the challenges associated with draft genomes and gene prediction in plants.</title>
        <authorList>
            <person name="Pilkington S."/>
            <person name="Crowhurst R."/>
            <person name="Hilario E."/>
            <person name="Nardozza S."/>
            <person name="Fraser L."/>
            <person name="Peng Y."/>
            <person name="Gunaseelan K."/>
            <person name="Simpson R."/>
            <person name="Tahir J."/>
            <person name="Deroles S."/>
            <person name="Templeton K."/>
            <person name="Luo Z."/>
            <person name="Davy M."/>
            <person name="Cheng C."/>
            <person name="Mcneilage M."/>
            <person name="Scaglione D."/>
            <person name="Liu Y."/>
            <person name="Zhang Q."/>
            <person name="Datson P."/>
            <person name="De Silva N."/>
            <person name="Gardiner S."/>
            <person name="Bassett H."/>
            <person name="Chagne D."/>
            <person name="Mccallum J."/>
            <person name="Dzierzon H."/>
            <person name="Deng C."/>
            <person name="Wang Y.-Y."/>
            <person name="Barron N."/>
            <person name="Manako K."/>
            <person name="Bowen J."/>
            <person name="Foster T."/>
            <person name="Erridge Z."/>
            <person name="Tiffin H."/>
            <person name="Waite C."/>
            <person name="Davies K."/>
            <person name="Grierson E."/>
            <person name="Laing W."/>
            <person name="Kirk R."/>
            <person name="Chen X."/>
            <person name="Wood M."/>
            <person name="Montefiori M."/>
            <person name="Brummell D."/>
            <person name="Schwinn K."/>
            <person name="Catanach A."/>
            <person name="Fullerton C."/>
            <person name="Li D."/>
            <person name="Meiyalaghan S."/>
            <person name="Nieuwenhuizen N."/>
            <person name="Read N."/>
            <person name="Prakash R."/>
            <person name="Hunter D."/>
            <person name="Zhang H."/>
            <person name="Mckenzie M."/>
            <person name="Knabel M."/>
            <person name="Harris A."/>
            <person name="Allan A."/>
            <person name="Chen A."/>
            <person name="Janssen B."/>
            <person name="Plunkett B."/>
            <person name="Dwamena C."/>
            <person name="Voogd C."/>
            <person name="Leif D."/>
            <person name="Lafferty D."/>
            <person name="Souleyre E."/>
            <person name="Varkonyi-Gasic E."/>
            <person name="Gambi F."/>
            <person name="Hanley J."/>
            <person name="Yao J.-L."/>
            <person name="Cheung J."/>
            <person name="David K."/>
            <person name="Warren B."/>
            <person name="Marsh K."/>
            <person name="Snowden K."/>
            <person name="Lin-Wang K."/>
            <person name="Brian L."/>
            <person name="Martinez-Sanchez M."/>
            <person name="Wang M."/>
            <person name="Ileperuma N."/>
            <person name="Macnee N."/>
            <person name="Campin R."/>
            <person name="Mcatee P."/>
            <person name="Drummond R."/>
            <person name="Espley R."/>
            <person name="Ireland H."/>
            <person name="Wu R."/>
            <person name="Atkinson R."/>
            <person name="Karunairetnam S."/>
            <person name="Bulley S."/>
            <person name="Chunkath S."/>
            <person name="Hanley Z."/>
            <person name="Storey R."/>
            <person name="Thrimawithana A."/>
            <person name="Thomson S."/>
            <person name="David C."/>
            <person name="Testolin R."/>
        </authorList>
    </citation>
    <scope>NUCLEOTIDE SEQUENCE [LARGE SCALE GENOMIC DNA]</scope>
    <source>
        <strain evidence="10">cv. Red5</strain>
        <tissue evidence="9">Young leaf</tissue>
    </source>
</reference>